<dbReference type="InterPro" id="IPR008974">
    <property type="entry name" value="TRAF-like"/>
</dbReference>
<evidence type="ECO:0000256" key="1">
    <source>
        <dbReference type="ARBA" id="ARBA00004906"/>
    </source>
</evidence>
<dbReference type="CDD" id="cd18280">
    <property type="entry name" value="BTB_POZ_BPM_plant"/>
    <property type="match status" value="1"/>
</dbReference>
<dbReference type="InterPro" id="IPR045005">
    <property type="entry name" value="BPM1-6"/>
</dbReference>
<dbReference type="CDD" id="cd00121">
    <property type="entry name" value="MATH"/>
    <property type="match status" value="1"/>
</dbReference>
<evidence type="ECO:0000313" key="5">
    <source>
        <dbReference type="Proteomes" id="UP001054889"/>
    </source>
</evidence>
<dbReference type="AlphaFoldDB" id="A0AAV5BG41"/>
<name>A0AAV5BG41_ELECO</name>
<dbReference type="Pfam" id="PF24570">
    <property type="entry name" value="BACK_BPM_SPOP"/>
    <property type="match status" value="1"/>
</dbReference>
<dbReference type="SUPFAM" id="SSF54695">
    <property type="entry name" value="POZ domain"/>
    <property type="match status" value="1"/>
</dbReference>
<dbReference type="Gene3D" id="3.30.710.10">
    <property type="entry name" value="Potassium Channel Kv1.1, Chain A"/>
    <property type="match status" value="1"/>
</dbReference>
<dbReference type="Gene3D" id="2.60.210.10">
    <property type="entry name" value="Apoptosis, Tumor Necrosis Factor Receptor Associated Protein 2, Chain A"/>
    <property type="match status" value="1"/>
</dbReference>
<dbReference type="GO" id="GO:0016567">
    <property type="term" value="P:protein ubiquitination"/>
    <property type="evidence" value="ECO:0007669"/>
    <property type="project" value="InterPro"/>
</dbReference>
<feature type="domain" description="BTB" evidence="3">
    <location>
        <begin position="162"/>
        <end position="231"/>
    </location>
</feature>
<dbReference type="Pfam" id="PF22486">
    <property type="entry name" value="MATH_2"/>
    <property type="match status" value="1"/>
</dbReference>
<comment type="similarity">
    <text evidence="2">Belongs to the Tdpoz family.</text>
</comment>
<accession>A0AAV5BG41</accession>
<comment type="pathway">
    <text evidence="1">Protein modification; protein ubiquitination.</text>
</comment>
<dbReference type="PROSITE" id="PS50097">
    <property type="entry name" value="BTB"/>
    <property type="match status" value="1"/>
</dbReference>
<proteinExistence type="inferred from homology"/>
<dbReference type="PANTHER" id="PTHR26379:SF187">
    <property type="entry name" value="OS07G0655300 PROTEIN"/>
    <property type="match status" value="1"/>
</dbReference>
<dbReference type="InterPro" id="IPR056423">
    <property type="entry name" value="BACK_BPM_SPOP"/>
</dbReference>
<dbReference type="SUPFAM" id="SSF49599">
    <property type="entry name" value="TRAF domain-like"/>
    <property type="match status" value="1"/>
</dbReference>
<dbReference type="InterPro" id="IPR011333">
    <property type="entry name" value="SKP1/BTB/POZ_sf"/>
</dbReference>
<comment type="caution">
    <text evidence="4">The sequence shown here is derived from an EMBL/GenBank/DDBJ whole genome shotgun (WGS) entry which is preliminary data.</text>
</comment>
<dbReference type="InterPro" id="IPR002083">
    <property type="entry name" value="MATH/TRAF_dom"/>
</dbReference>
<evidence type="ECO:0000256" key="2">
    <source>
        <dbReference type="ARBA" id="ARBA00010846"/>
    </source>
</evidence>
<evidence type="ECO:0000259" key="3">
    <source>
        <dbReference type="PROSITE" id="PS50097"/>
    </source>
</evidence>
<dbReference type="InterPro" id="IPR000210">
    <property type="entry name" value="BTB/POZ_dom"/>
</dbReference>
<organism evidence="4 5">
    <name type="scientific">Eleusine coracana subsp. coracana</name>
    <dbReference type="NCBI Taxonomy" id="191504"/>
    <lineage>
        <taxon>Eukaryota</taxon>
        <taxon>Viridiplantae</taxon>
        <taxon>Streptophyta</taxon>
        <taxon>Embryophyta</taxon>
        <taxon>Tracheophyta</taxon>
        <taxon>Spermatophyta</taxon>
        <taxon>Magnoliopsida</taxon>
        <taxon>Liliopsida</taxon>
        <taxon>Poales</taxon>
        <taxon>Poaceae</taxon>
        <taxon>PACMAD clade</taxon>
        <taxon>Chloridoideae</taxon>
        <taxon>Cynodonteae</taxon>
        <taxon>Eleusininae</taxon>
        <taxon>Eleusine</taxon>
    </lineage>
</organism>
<dbReference type="Gene3D" id="1.25.40.420">
    <property type="match status" value="1"/>
</dbReference>
<reference evidence="4" key="2">
    <citation type="submission" date="2021-12" db="EMBL/GenBank/DDBJ databases">
        <title>Resequencing data analysis of finger millet.</title>
        <authorList>
            <person name="Hatakeyama M."/>
            <person name="Aluri S."/>
            <person name="Balachadran M.T."/>
            <person name="Sivarajan S.R."/>
            <person name="Poveda L."/>
            <person name="Shimizu-Inatsugi R."/>
            <person name="Schlapbach R."/>
            <person name="Sreeman S.M."/>
            <person name="Shimizu K.K."/>
        </authorList>
    </citation>
    <scope>NUCLEOTIDE SEQUENCE</scope>
</reference>
<dbReference type="Proteomes" id="UP001054889">
    <property type="component" value="Unassembled WGS sequence"/>
</dbReference>
<protein>
    <recommendedName>
        <fullName evidence="3">BTB domain-containing protein</fullName>
    </recommendedName>
</protein>
<dbReference type="PANTHER" id="PTHR26379">
    <property type="entry name" value="BTB/POZ AND MATH DOMAIN-CONTAINING PROTEIN 1"/>
    <property type="match status" value="1"/>
</dbReference>
<evidence type="ECO:0000313" key="4">
    <source>
        <dbReference type="EMBL" id="GJM84608.1"/>
    </source>
</evidence>
<sequence>MLPNAVSIASIDDVCSMFSSVPYLAPRSEEYSATWTAVDLLPPPPAGCSCSPAVSAQAKFSLIDQATGEPEPSHVRGTTGSQEFTAKGFGFAKFIKRAWLDKSTCFKDDCFTIRCDVVVYKQIKHSVEERRVQSPSSSGVVVVPPSNLNSQIGDLLASKETADVTFQVGGEVFAAHRCILAARSPVFKAELFISEMKESRDTTVIRVDDMEAKVFGDLLCFIYTDMLPNNVPRMTRQEEVAMAQHLLVAADRYNLDRLKLICEEKLCKLMDVSCVATILTLAEQHNCHGLKKACFQFLGSPWTLNNAMATEGFEHLERSCTSVFKELFSKVSAL</sequence>
<gene>
    <name evidence="4" type="primary">ga00293</name>
    <name evidence="4" type="ORF">PR202_ga00293</name>
</gene>
<reference evidence="4" key="1">
    <citation type="journal article" date="2018" name="DNA Res.">
        <title>Multiple hybrid de novo genome assembly of finger millet, an orphan allotetraploid crop.</title>
        <authorList>
            <person name="Hatakeyama M."/>
            <person name="Aluri S."/>
            <person name="Balachadran M.T."/>
            <person name="Sivarajan S.R."/>
            <person name="Patrignani A."/>
            <person name="Gruter S."/>
            <person name="Poveda L."/>
            <person name="Shimizu-Inatsugi R."/>
            <person name="Baeten J."/>
            <person name="Francoijs K.J."/>
            <person name="Nataraja K.N."/>
            <person name="Reddy Y.A.N."/>
            <person name="Phadnis S."/>
            <person name="Ravikumar R.L."/>
            <person name="Schlapbach R."/>
            <person name="Sreeman S.M."/>
            <person name="Shimizu K.K."/>
        </authorList>
    </citation>
    <scope>NUCLEOTIDE SEQUENCE</scope>
</reference>
<dbReference type="Pfam" id="PF00651">
    <property type="entry name" value="BTB"/>
    <property type="match status" value="1"/>
</dbReference>
<dbReference type="EMBL" id="BQKI01000001">
    <property type="protein sequence ID" value="GJM84608.1"/>
    <property type="molecule type" value="Genomic_DNA"/>
</dbReference>
<keyword evidence="5" id="KW-1185">Reference proteome</keyword>
<dbReference type="SMART" id="SM00225">
    <property type="entry name" value="BTB"/>
    <property type="match status" value="1"/>
</dbReference>